<comment type="caution">
    <text evidence="2">The sequence shown here is derived from an EMBL/GenBank/DDBJ whole genome shotgun (WGS) entry which is preliminary data.</text>
</comment>
<gene>
    <name evidence="2" type="ORF">SNAT2548_LOCUS13600</name>
</gene>
<sequence length="690" mass="77160">MAFILSDCFGIRISHRASNIIRWIAAGLFGTLTLCLVFLNRYFGAISLALFIYFILAFVFRGSSAPLPLSARLVVALVILLSTSVITALPWVVFGGKEACQASRGTYKTPSGQGFEDHWLEVTLRLVFVWVLALQASFVNLGDHPPSAHVRQSIRCITFGWFGKLLNIVTPIVDSCQVPQWTEEGFRPTDAEEVYFTVFGMATHYITDVWFLQLVVDRLVAFQAAYGEKLPCSFVIVWLSRVMIFMAAMQLFSVVSPVVSLTVAMVLTMGVCTLSILHCGAYMVPYNDLLQAHKVEIATCNALSVEMEKESTFAMLVIRKSQIGFLVGCIGMVAAFLTNGLDWFILPRAKTLWMIYVVASNVGSSAITFSFVVLSGVNFKWCNCRSKLQQRPAETGGTSMTRGDLRHYSQKSWSFDATTSRKEVRASDWQKKVADLAMRRISVETLLRFFLQLGSDDAMPHFDPKRSTTNDVVRHVVIPHSRDGSLGRSFAEKFGPQKALTPKMVTHHWSNRFCDLVAAVLADALGLKRWDGVAEHLRSPGGGERLQEQLYANGTLQSQYWICAFCINQHASICGSSMGVLDTVTQTVLPSCDCATMKYLNDQPVQCELNKFDDMMAYLHRQYPKFLQVVAIDFDFMIFSRAWCVAELVQADASRLEQHMMIHSPSILEKNSSRLRSIQVQNLSCRGANL</sequence>
<evidence type="ECO:0000313" key="3">
    <source>
        <dbReference type="Proteomes" id="UP000604046"/>
    </source>
</evidence>
<feature type="transmembrane region" description="Helical" evidence="1">
    <location>
        <begin position="45"/>
        <end position="61"/>
    </location>
</feature>
<evidence type="ECO:0008006" key="4">
    <source>
        <dbReference type="Google" id="ProtNLM"/>
    </source>
</evidence>
<protein>
    <recommendedName>
        <fullName evidence="4">Transmembrane protein</fullName>
    </recommendedName>
</protein>
<dbReference type="OrthoDB" id="412053at2759"/>
<dbReference type="AlphaFoldDB" id="A0A812M7Q4"/>
<keyword evidence="1" id="KW-0812">Transmembrane</keyword>
<organism evidence="2 3">
    <name type="scientific">Symbiodinium natans</name>
    <dbReference type="NCBI Taxonomy" id="878477"/>
    <lineage>
        <taxon>Eukaryota</taxon>
        <taxon>Sar</taxon>
        <taxon>Alveolata</taxon>
        <taxon>Dinophyceae</taxon>
        <taxon>Suessiales</taxon>
        <taxon>Symbiodiniaceae</taxon>
        <taxon>Symbiodinium</taxon>
    </lineage>
</organism>
<keyword evidence="1" id="KW-1133">Transmembrane helix</keyword>
<feature type="transmembrane region" description="Helical" evidence="1">
    <location>
        <begin position="73"/>
        <end position="94"/>
    </location>
</feature>
<name>A0A812M7Q4_9DINO</name>
<reference evidence="2" key="1">
    <citation type="submission" date="2021-02" db="EMBL/GenBank/DDBJ databases">
        <authorList>
            <person name="Dougan E. K."/>
            <person name="Rhodes N."/>
            <person name="Thang M."/>
            <person name="Chan C."/>
        </authorList>
    </citation>
    <scope>NUCLEOTIDE SEQUENCE</scope>
</reference>
<feature type="transmembrane region" description="Helical" evidence="1">
    <location>
        <begin position="20"/>
        <end position="39"/>
    </location>
</feature>
<keyword evidence="3" id="KW-1185">Reference proteome</keyword>
<evidence type="ECO:0000313" key="2">
    <source>
        <dbReference type="EMBL" id="CAE7260347.1"/>
    </source>
</evidence>
<dbReference type="Proteomes" id="UP000604046">
    <property type="component" value="Unassembled WGS sequence"/>
</dbReference>
<feature type="transmembrane region" description="Helical" evidence="1">
    <location>
        <begin position="352"/>
        <end position="377"/>
    </location>
</feature>
<feature type="transmembrane region" description="Helical" evidence="1">
    <location>
        <begin position="258"/>
        <end position="284"/>
    </location>
</feature>
<feature type="transmembrane region" description="Helical" evidence="1">
    <location>
        <begin position="323"/>
        <end position="346"/>
    </location>
</feature>
<keyword evidence="1" id="KW-0472">Membrane</keyword>
<accession>A0A812M7Q4</accession>
<feature type="transmembrane region" description="Helical" evidence="1">
    <location>
        <begin position="232"/>
        <end position="252"/>
    </location>
</feature>
<dbReference type="EMBL" id="CAJNDS010001446">
    <property type="protein sequence ID" value="CAE7260347.1"/>
    <property type="molecule type" value="Genomic_DNA"/>
</dbReference>
<proteinExistence type="predicted"/>
<evidence type="ECO:0000256" key="1">
    <source>
        <dbReference type="SAM" id="Phobius"/>
    </source>
</evidence>